<evidence type="ECO:0000313" key="2">
    <source>
        <dbReference type="Proteomes" id="UP000525923"/>
    </source>
</evidence>
<reference evidence="1 2" key="1">
    <citation type="submission" date="2020-08" db="EMBL/GenBank/DDBJ databases">
        <title>Genomic Encyclopedia of Type Strains, Phase IV (KMG-IV): sequencing the most valuable type-strain genomes for metagenomic binning, comparative biology and taxonomic classification.</title>
        <authorList>
            <person name="Goeker M."/>
        </authorList>
    </citation>
    <scope>NUCLEOTIDE SEQUENCE [LARGE SCALE GENOMIC DNA]</scope>
    <source>
        <strain evidence="1 2">DSM 15895</strain>
    </source>
</reference>
<gene>
    <name evidence="1" type="ORF">HNQ44_001363</name>
</gene>
<organism evidence="1 2">
    <name type="scientific">Planococcus koreensis</name>
    <dbReference type="NCBI Taxonomy" id="112331"/>
    <lineage>
        <taxon>Bacteria</taxon>
        <taxon>Bacillati</taxon>
        <taxon>Bacillota</taxon>
        <taxon>Bacilli</taxon>
        <taxon>Bacillales</taxon>
        <taxon>Caryophanaceae</taxon>
        <taxon>Planococcus</taxon>
    </lineage>
</organism>
<keyword evidence="2" id="KW-1185">Reference proteome</keyword>
<accession>A0A7W8CSB8</accession>
<dbReference type="Proteomes" id="UP000525923">
    <property type="component" value="Unassembled WGS sequence"/>
</dbReference>
<comment type="caution">
    <text evidence="1">The sequence shown here is derived from an EMBL/GenBank/DDBJ whole genome shotgun (WGS) entry which is preliminary data.</text>
</comment>
<proteinExistence type="predicted"/>
<protein>
    <submittedName>
        <fullName evidence="1">Uncharacterized protein</fullName>
    </submittedName>
</protein>
<dbReference type="EMBL" id="JACHHE010000003">
    <property type="protein sequence ID" value="MBB5179939.1"/>
    <property type="molecule type" value="Genomic_DNA"/>
</dbReference>
<sequence length="49" mass="5511">MFCGAALCIIHIYGLLETFMVHRERCSNKKAAPSKGKGLLLKFKESLQQ</sequence>
<name>A0A7W8CSB8_9BACL</name>
<dbReference type="AlphaFoldDB" id="A0A7W8CSB8"/>
<evidence type="ECO:0000313" key="1">
    <source>
        <dbReference type="EMBL" id="MBB5179939.1"/>
    </source>
</evidence>